<gene>
    <name evidence="1" type="ORF">Patl1_10675</name>
</gene>
<organism evidence="1 2">
    <name type="scientific">Pistacia atlantica</name>
    <dbReference type="NCBI Taxonomy" id="434234"/>
    <lineage>
        <taxon>Eukaryota</taxon>
        <taxon>Viridiplantae</taxon>
        <taxon>Streptophyta</taxon>
        <taxon>Embryophyta</taxon>
        <taxon>Tracheophyta</taxon>
        <taxon>Spermatophyta</taxon>
        <taxon>Magnoliopsida</taxon>
        <taxon>eudicotyledons</taxon>
        <taxon>Gunneridae</taxon>
        <taxon>Pentapetalae</taxon>
        <taxon>rosids</taxon>
        <taxon>malvids</taxon>
        <taxon>Sapindales</taxon>
        <taxon>Anacardiaceae</taxon>
        <taxon>Pistacia</taxon>
    </lineage>
</organism>
<sequence length="214" mass="23708">MIYRLVATSISGSFQQLETMGSKELRSQASEGDFDPGGKAKLMPNKASKWQCHGAEVHGVLCKMSPSLPHLNGGWRQVFEANCISLSYWADGYPETTNLPPSVTDASPLVHSTLAPHLFTSLTASHFNFLRFFLPFHGFFSLYTGPSAPLDAFLLLFGHLGSLHWHHLTPPRPSSTGLALTTYAASTLQTHTHTHFCSMQHFFQPNRTTIFAFK</sequence>
<reference evidence="2" key="1">
    <citation type="journal article" date="2023" name="G3 (Bethesda)">
        <title>Genome assembly and association tests identify interacting loci associated with vigor, precocity, and sex in interspecific pistachio rootstocks.</title>
        <authorList>
            <person name="Palmer W."/>
            <person name="Jacygrad E."/>
            <person name="Sagayaradj S."/>
            <person name="Cavanaugh K."/>
            <person name="Han R."/>
            <person name="Bertier L."/>
            <person name="Beede B."/>
            <person name="Kafkas S."/>
            <person name="Golino D."/>
            <person name="Preece J."/>
            <person name="Michelmore R."/>
        </authorList>
    </citation>
    <scope>NUCLEOTIDE SEQUENCE [LARGE SCALE GENOMIC DNA]</scope>
</reference>
<comment type="caution">
    <text evidence="1">The sequence shown here is derived from an EMBL/GenBank/DDBJ whole genome shotgun (WGS) entry which is preliminary data.</text>
</comment>
<name>A0ACC1A4B5_9ROSI</name>
<keyword evidence="2" id="KW-1185">Reference proteome</keyword>
<evidence type="ECO:0000313" key="1">
    <source>
        <dbReference type="EMBL" id="KAJ0081060.1"/>
    </source>
</evidence>
<protein>
    <submittedName>
        <fullName evidence="1">Uncharacterized protein</fullName>
    </submittedName>
</protein>
<accession>A0ACC1A4B5</accession>
<dbReference type="Proteomes" id="UP001164250">
    <property type="component" value="Chromosome 12"/>
</dbReference>
<dbReference type="EMBL" id="CM047908">
    <property type="protein sequence ID" value="KAJ0081060.1"/>
    <property type="molecule type" value="Genomic_DNA"/>
</dbReference>
<evidence type="ECO:0000313" key="2">
    <source>
        <dbReference type="Proteomes" id="UP001164250"/>
    </source>
</evidence>
<proteinExistence type="predicted"/>